<dbReference type="GO" id="GO:0046570">
    <property type="term" value="F:methylthioribulose 1-phosphate dehydratase activity"/>
    <property type="evidence" value="ECO:0007669"/>
    <property type="project" value="UniProtKB-EC"/>
</dbReference>
<dbReference type="InterPro" id="IPR001303">
    <property type="entry name" value="Aldolase_II/adducin_N"/>
</dbReference>
<sequence length="266" mass="29002">MASEYQIRQDICEVGRRIYAKGFVASNDGNISVRIGENEVLTTPTGVSKGFMTPDMIIKVDLEGRKIAGNANLKPSSEIKMHLDVYRHRPDVRAVVHAHPPVATAFAVAGIPLDKPVLPEIIISLGAVPIARYGTPSTEEIPLAVREYLDKYDAVLLENHGALTMGTDVYNAFYKMESIEHFAKISLAARQLGGERVLPCEEVEKLLQIREKLGVSGRHPGCTGCGACTISGQPHNETGGFTAEELQEIITTVTRRVLASLGERKQ</sequence>
<dbReference type="GO" id="GO:0046872">
    <property type="term" value="F:metal ion binding"/>
    <property type="evidence" value="ECO:0007669"/>
    <property type="project" value="UniProtKB-KW"/>
</dbReference>
<dbReference type="EMBL" id="PVXM01000048">
    <property type="protein sequence ID" value="PRR70433.1"/>
    <property type="molecule type" value="Genomic_DNA"/>
</dbReference>
<evidence type="ECO:0000256" key="1">
    <source>
        <dbReference type="ARBA" id="ARBA00022723"/>
    </source>
</evidence>
<dbReference type="PANTHER" id="PTHR22789:SF0">
    <property type="entry name" value="3-OXO-TETRONATE 4-PHOSPHATE DECARBOXYLASE-RELATED"/>
    <property type="match status" value="1"/>
</dbReference>
<evidence type="ECO:0000313" key="4">
    <source>
        <dbReference type="EMBL" id="PRR70433.1"/>
    </source>
</evidence>
<keyword evidence="2 4" id="KW-0456">Lyase</keyword>
<dbReference type="Pfam" id="PF00596">
    <property type="entry name" value="Aldolase_II"/>
    <property type="match status" value="1"/>
</dbReference>
<dbReference type="EC" id="4.2.1.109" evidence="4"/>
<evidence type="ECO:0000259" key="3">
    <source>
        <dbReference type="SMART" id="SM01007"/>
    </source>
</evidence>
<feature type="domain" description="Class II aldolase/adducin N-terminal" evidence="3">
    <location>
        <begin position="9"/>
        <end position="187"/>
    </location>
</feature>
<comment type="caution">
    <text evidence="4">The sequence shown here is derived from an EMBL/GenBank/DDBJ whole genome shotgun (WGS) entry which is preliminary data.</text>
</comment>
<accession>A0A2T0ANL5</accession>
<dbReference type="GO" id="GO:0016832">
    <property type="term" value="F:aldehyde-lyase activity"/>
    <property type="evidence" value="ECO:0007669"/>
    <property type="project" value="TreeGrafter"/>
</dbReference>
<reference evidence="4 5" key="1">
    <citation type="submission" date="2018-03" db="EMBL/GenBank/DDBJ databases">
        <title>Genome sequence of Moorella humiferrea DSM 23265.</title>
        <authorList>
            <person name="Poehlein A."/>
            <person name="Daniel R."/>
        </authorList>
    </citation>
    <scope>NUCLEOTIDE SEQUENCE [LARGE SCALE GENOMIC DNA]</scope>
    <source>
        <strain evidence="4 5">DSM 23265</strain>
    </source>
</reference>
<keyword evidence="1" id="KW-0479">Metal-binding</keyword>
<protein>
    <submittedName>
        <fullName evidence="4">Methylthioribulose-1-phosphate dehydratase</fullName>
        <ecNumber evidence="4">4.2.1.109</ecNumber>
    </submittedName>
</protein>
<proteinExistence type="predicted"/>
<dbReference type="InterPro" id="IPR050197">
    <property type="entry name" value="Aldolase_class_II_sugar_metab"/>
</dbReference>
<dbReference type="Gene3D" id="3.40.225.10">
    <property type="entry name" value="Class II aldolase/adducin N-terminal domain"/>
    <property type="match status" value="1"/>
</dbReference>
<dbReference type="SUPFAM" id="SSF53639">
    <property type="entry name" value="AraD/HMP-PK domain-like"/>
    <property type="match status" value="1"/>
</dbReference>
<evidence type="ECO:0000256" key="2">
    <source>
        <dbReference type="ARBA" id="ARBA00023239"/>
    </source>
</evidence>
<dbReference type="RefSeq" id="WP_106005790.1">
    <property type="nucleotide sequence ID" value="NZ_CP136419.1"/>
</dbReference>
<dbReference type="Proteomes" id="UP000238415">
    <property type="component" value="Unassembled WGS sequence"/>
</dbReference>
<dbReference type="InterPro" id="IPR036409">
    <property type="entry name" value="Aldolase_II/adducin_N_sf"/>
</dbReference>
<gene>
    <name evidence="4" type="primary">mtnB_2</name>
    <name evidence="4" type="ORF">MOHU_18490</name>
</gene>
<name>A0A2T0ANL5_9FIRM</name>
<keyword evidence="5" id="KW-1185">Reference proteome</keyword>
<dbReference type="SMART" id="SM01007">
    <property type="entry name" value="Aldolase_II"/>
    <property type="match status" value="1"/>
</dbReference>
<evidence type="ECO:0000313" key="5">
    <source>
        <dbReference type="Proteomes" id="UP000238415"/>
    </source>
</evidence>
<dbReference type="PANTHER" id="PTHR22789">
    <property type="entry name" value="FUCULOSE PHOSPHATE ALDOLASE"/>
    <property type="match status" value="1"/>
</dbReference>
<dbReference type="OrthoDB" id="9794581at2"/>
<organism evidence="4 5">
    <name type="scientific">Neomoorella humiferrea</name>
    <dbReference type="NCBI Taxonomy" id="676965"/>
    <lineage>
        <taxon>Bacteria</taxon>
        <taxon>Bacillati</taxon>
        <taxon>Bacillota</taxon>
        <taxon>Clostridia</taxon>
        <taxon>Neomoorellales</taxon>
        <taxon>Neomoorellaceae</taxon>
        <taxon>Neomoorella</taxon>
    </lineage>
</organism>
<dbReference type="AlphaFoldDB" id="A0A2T0ANL5"/>
<dbReference type="GO" id="GO:0005829">
    <property type="term" value="C:cytosol"/>
    <property type="evidence" value="ECO:0007669"/>
    <property type="project" value="TreeGrafter"/>
</dbReference>
<dbReference type="GO" id="GO:0019323">
    <property type="term" value="P:pentose catabolic process"/>
    <property type="evidence" value="ECO:0007669"/>
    <property type="project" value="TreeGrafter"/>
</dbReference>